<dbReference type="AlphaFoldDB" id="A0A328TUD6"/>
<organism evidence="1 2">
    <name type="scientific">Paenibacillus montanisoli</name>
    <dbReference type="NCBI Taxonomy" id="2081970"/>
    <lineage>
        <taxon>Bacteria</taxon>
        <taxon>Bacillati</taxon>
        <taxon>Bacillota</taxon>
        <taxon>Bacilli</taxon>
        <taxon>Bacillales</taxon>
        <taxon>Paenibacillaceae</taxon>
        <taxon>Paenibacillus</taxon>
    </lineage>
</organism>
<accession>A0A328TUD6</accession>
<sequence>MVAANDSRALDCGLRLAAEMPEHYGGNAGTSKEELQKHYIGVSLAETSKEVFQEHYIVVSLAVTSKEEL</sequence>
<keyword evidence="2" id="KW-1185">Reference proteome</keyword>
<evidence type="ECO:0000313" key="2">
    <source>
        <dbReference type="Proteomes" id="UP000249260"/>
    </source>
</evidence>
<dbReference type="RefSeq" id="WP_112884947.1">
    <property type="nucleotide sequence ID" value="NZ_QLUW01000005.1"/>
</dbReference>
<dbReference type="EMBL" id="QLUW01000005">
    <property type="protein sequence ID" value="RAP74159.1"/>
    <property type="molecule type" value="Genomic_DNA"/>
</dbReference>
<gene>
    <name evidence="1" type="ORF">DL346_24135</name>
</gene>
<dbReference type="Proteomes" id="UP000249260">
    <property type="component" value="Unassembled WGS sequence"/>
</dbReference>
<protein>
    <submittedName>
        <fullName evidence="1">Uncharacterized protein</fullName>
    </submittedName>
</protein>
<evidence type="ECO:0000313" key="1">
    <source>
        <dbReference type="EMBL" id="RAP74159.1"/>
    </source>
</evidence>
<proteinExistence type="predicted"/>
<comment type="caution">
    <text evidence="1">The sequence shown here is derived from an EMBL/GenBank/DDBJ whole genome shotgun (WGS) entry which is preliminary data.</text>
</comment>
<name>A0A328TUD6_9BACL</name>
<reference evidence="1 2" key="1">
    <citation type="submission" date="2018-06" db="EMBL/GenBank/DDBJ databases">
        <title>Paenibacillus montanisoli sp. nov., isolated from mountain area soil.</title>
        <authorList>
            <person name="Wu M."/>
        </authorList>
    </citation>
    <scope>NUCLEOTIDE SEQUENCE [LARGE SCALE GENOMIC DNA]</scope>
    <source>
        <strain evidence="1 2">RA17</strain>
    </source>
</reference>